<accession>A0A1H5PDB5</accession>
<organism evidence="1 2">
    <name type="scientific">Arthrobacter alpinus</name>
    <dbReference type="NCBI Taxonomy" id="656366"/>
    <lineage>
        <taxon>Bacteria</taxon>
        <taxon>Bacillati</taxon>
        <taxon>Actinomycetota</taxon>
        <taxon>Actinomycetes</taxon>
        <taxon>Micrococcales</taxon>
        <taxon>Micrococcaceae</taxon>
        <taxon>Arthrobacter</taxon>
    </lineage>
</organism>
<evidence type="ECO:0000313" key="2">
    <source>
        <dbReference type="Proteomes" id="UP000182725"/>
    </source>
</evidence>
<reference evidence="1 2" key="1">
    <citation type="submission" date="2016-10" db="EMBL/GenBank/DDBJ databases">
        <authorList>
            <person name="de Groot N.N."/>
        </authorList>
    </citation>
    <scope>NUCLEOTIDE SEQUENCE [LARGE SCALE GENOMIC DNA]</scope>
    <source>
        <strain evidence="1 2">DSM 22274</strain>
    </source>
</reference>
<dbReference type="SUPFAM" id="SSF88659">
    <property type="entry name" value="Sigma3 and sigma4 domains of RNA polymerase sigma factors"/>
    <property type="match status" value="1"/>
</dbReference>
<sequence length="137" mass="15616">MQESYTGFMVRMLTDDQENLAAYTWMLSQHRLALAKQLADVEEFEREAIRSAEQYGVKQKTLAALTGRSPGRISQIISESGPKTGKALTESRETWRKALDEPQEHLALHEKKFTTAETIATWNTNFNLVHGEDNNIF</sequence>
<proteinExistence type="predicted"/>
<name>A0A1H5PDB5_9MICC</name>
<evidence type="ECO:0000313" key="1">
    <source>
        <dbReference type="EMBL" id="SEF11893.1"/>
    </source>
</evidence>
<dbReference type="EMBL" id="FNTV01000002">
    <property type="protein sequence ID" value="SEF11893.1"/>
    <property type="molecule type" value="Genomic_DNA"/>
</dbReference>
<dbReference type="InterPro" id="IPR013324">
    <property type="entry name" value="RNA_pol_sigma_r3/r4-like"/>
</dbReference>
<dbReference type="Proteomes" id="UP000182725">
    <property type="component" value="Unassembled WGS sequence"/>
</dbReference>
<protein>
    <submittedName>
        <fullName evidence="1">Uncharacterized protein</fullName>
    </submittedName>
</protein>
<dbReference type="AlphaFoldDB" id="A0A1H5PDB5"/>
<gene>
    <name evidence="1" type="ORF">SAMN04489740_4156</name>
</gene>